<dbReference type="Proteomes" id="UP000002084">
    <property type="component" value="Chromosome"/>
</dbReference>
<gene>
    <name evidence="1" type="ordered locus">SARI_02221</name>
</gene>
<accession>A9MJM9</accession>
<evidence type="ECO:0000313" key="2">
    <source>
        <dbReference type="Proteomes" id="UP000002084"/>
    </source>
</evidence>
<evidence type="ECO:0000313" key="1">
    <source>
        <dbReference type="EMBL" id="ABX22093.1"/>
    </source>
</evidence>
<keyword evidence="2" id="KW-1185">Reference proteome</keyword>
<dbReference type="KEGG" id="ses:SARI_02221"/>
<dbReference type="AlphaFoldDB" id="A9MJM9"/>
<reference evidence="1 2" key="1">
    <citation type="submission" date="2007-11" db="EMBL/GenBank/DDBJ databases">
        <authorList>
            <consortium name="The Salmonella enterica serovar Arizonae Genome Sequencing Project"/>
            <person name="McClelland M."/>
            <person name="Sanderson E.K."/>
            <person name="Porwollik S."/>
            <person name="Spieth J."/>
            <person name="Clifton W.S."/>
            <person name="Fulton R."/>
            <person name="Chunyan W."/>
            <person name="Wollam A."/>
            <person name="Shah N."/>
            <person name="Pepin K."/>
            <person name="Bhonagiri V."/>
            <person name="Nash W."/>
            <person name="Johnson M."/>
            <person name="Thiruvilangam P."/>
            <person name="Wilson R."/>
        </authorList>
    </citation>
    <scope>NUCLEOTIDE SEQUENCE [LARGE SCALE GENOMIC DNA]</scope>
    <source>
        <strain evidence="2">ATCC BAA-731 / CDC346-86 / RSK2980</strain>
    </source>
</reference>
<sequence>MFCQFHYILPVAINHPVSVESRRQARVTRFLQQSSDKWMTGPLLEKLM</sequence>
<dbReference type="HOGENOM" id="CLU_3157510_0_0_6"/>
<name>A9MJM9_SALAR</name>
<proteinExistence type="predicted"/>
<protein>
    <submittedName>
        <fullName evidence="1">Uncharacterized protein</fullName>
    </submittedName>
</protein>
<dbReference type="EMBL" id="CP000880">
    <property type="protein sequence ID" value="ABX22093.1"/>
    <property type="molecule type" value="Genomic_DNA"/>
</dbReference>
<organism evidence="1 2">
    <name type="scientific">Salmonella arizonae (strain ATCC BAA-731 / CDC346-86 / RSK2980)</name>
    <dbReference type="NCBI Taxonomy" id="41514"/>
    <lineage>
        <taxon>Bacteria</taxon>
        <taxon>Pseudomonadati</taxon>
        <taxon>Pseudomonadota</taxon>
        <taxon>Gammaproteobacteria</taxon>
        <taxon>Enterobacterales</taxon>
        <taxon>Enterobacteriaceae</taxon>
        <taxon>Salmonella</taxon>
    </lineage>
</organism>